<dbReference type="RefSeq" id="WP_189331029.1">
    <property type="nucleotide sequence ID" value="NZ_AP023356.1"/>
</dbReference>
<dbReference type="InterPro" id="IPR011991">
    <property type="entry name" value="ArsR-like_HTH"/>
</dbReference>
<reference evidence="2 3" key="1">
    <citation type="submission" date="2020-08" db="EMBL/GenBank/DDBJ databases">
        <title>Whole genome shotgun sequence of Actinoplanes ianthinogenes NBRC 13996.</title>
        <authorList>
            <person name="Komaki H."/>
            <person name="Tamura T."/>
        </authorList>
    </citation>
    <scope>NUCLEOTIDE SEQUENCE [LARGE SCALE GENOMIC DNA]</scope>
    <source>
        <strain evidence="2 3">NBRC 13996</strain>
    </source>
</reference>
<dbReference type="SUPFAM" id="SSF46785">
    <property type="entry name" value="Winged helix' DNA-binding domain"/>
    <property type="match status" value="1"/>
</dbReference>
<dbReference type="InterPro" id="IPR001845">
    <property type="entry name" value="HTH_ArsR_DNA-bd_dom"/>
</dbReference>
<dbReference type="Pfam" id="PF12840">
    <property type="entry name" value="HTH_20"/>
    <property type="match status" value="1"/>
</dbReference>
<evidence type="ECO:0000313" key="2">
    <source>
        <dbReference type="EMBL" id="BCJ40203.1"/>
    </source>
</evidence>
<sequence>MDRVRITDPRALRALAHPARVRLLELLTLDGPATGRQLADRIGESTASVSYHVAQLVKWGLVEPATELARGRERPWRATSRGITWPATGSPEFVAAARALRDQMVARRIEELDDYRRAEDTLDPVWREAAWFGEDGGYLTPAEVAEATTRIKAVIADYTGSRRPRTADARLVRFFAYALPTPPPPTPDAPPEPR</sequence>
<dbReference type="Gene3D" id="1.10.10.10">
    <property type="entry name" value="Winged helix-like DNA-binding domain superfamily/Winged helix DNA-binding domain"/>
    <property type="match status" value="1"/>
</dbReference>
<dbReference type="InterPro" id="IPR036388">
    <property type="entry name" value="WH-like_DNA-bd_sf"/>
</dbReference>
<evidence type="ECO:0000259" key="1">
    <source>
        <dbReference type="SMART" id="SM00418"/>
    </source>
</evidence>
<accession>A0ABM7LLY1</accession>
<dbReference type="Proteomes" id="UP000676967">
    <property type="component" value="Chromosome"/>
</dbReference>
<dbReference type="EMBL" id="AP023356">
    <property type="protein sequence ID" value="BCJ40203.1"/>
    <property type="molecule type" value="Genomic_DNA"/>
</dbReference>
<feature type="domain" description="HTH arsR-type" evidence="1">
    <location>
        <begin position="10"/>
        <end position="114"/>
    </location>
</feature>
<gene>
    <name evidence="2" type="ORF">Aiant_08600</name>
</gene>
<protein>
    <submittedName>
        <fullName evidence="2">Transcriptional regulator</fullName>
    </submittedName>
</protein>
<proteinExistence type="predicted"/>
<organism evidence="2 3">
    <name type="scientific">Actinoplanes ianthinogenes</name>
    <dbReference type="NCBI Taxonomy" id="122358"/>
    <lineage>
        <taxon>Bacteria</taxon>
        <taxon>Bacillati</taxon>
        <taxon>Actinomycetota</taxon>
        <taxon>Actinomycetes</taxon>
        <taxon>Micromonosporales</taxon>
        <taxon>Micromonosporaceae</taxon>
        <taxon>Actinoplanes</taxon>
    </lineage>
</organism>
<dbReference type="InterPro" id="IPR036390">
    <property type="entry name" value="WH_DNA-bd_sf"/>
</dbReference>
<dbReference type="CDD" id="cd00090">
    <property type="entry name" value="HTH_ARSR"/>
    <property type="match status" value="1"/>
</dbReference>
<dbReference type="SMART" id="SM00418">
    <property type="entry name" value="HTH_ARSR"/>
    <property type="match status" value="1"/>
</dbReference>
<keyword evidence="3" id="KW-1185">Reference proteome</keyword>
<name>A0ABM7LLY1_9ACTN</name>
<evidence type="ECO:0000313" key="3">
    <source>
        <dbReference type="Proteomes" id="UP000676967"/>
    </source>
</evidence>